<sequence>MPEMMILKLNNVHPKFTITTDNEMTEVLCKNNLHGLVYGFRRTSETEANIDRFVFQDNIDTTERYISNFKDGWSFPIVCNIQLENGKHILHTMYLISVSQVPIEQMNQLYTKYIELEALYNECKQQLHALQQIPILGEDEIQKLIKEIERLRKWQTIACKYFPQDQTANIILLINDECK</sequence>
<name>A0A6C0ICL0_9ZZZZ</name>
<protein>
    <submittedName>
        <fullName evidence="2">Uncharacterized protein</fullName>
    </submittedName>
</protein>
<evidence type="ECO:0000256" key="1">
    <source>
        <dbReference type="SAM" id="Coils"/>
    </source>
</evidence>
<evidence type="ECO:0000313" key="2">
    <source>
        <dbReference type="EMBL" id="QHT90330.1"/>
    </source>
</evidence>
<accession>A0A6C0ICL0</accession>
<dbReference type="AlphaFoldDB" id="A0A6C0ICL0"/>
<feature type="coiled-coil region" evidence="1">
    <location>
        <begin position="106"/>
        <end position="133"/>
    </location>
</feature>
<keyword evidence="1" id="KW-0175">Coiled coil</keyword>
<proteinExistence type="predicted"/>
<dbReference type="EMBL" id="MN740153">
    <property type="protein sequence ID" value="QHT90330.1"/>
    <property type="molecule type" value="Genomic_DNA"/>
</dbReference>
<reference evidence="2" key="1">
    <citation type="journal article" date="2020" name="Nature">
        <title>Giant virus diversity and host interactions through global metagenomics.</title>
        <authorList>
            <person name="Schulz F."/>
            <person name="Roux S."/>
            <person name="Paez-Espino D."/>
            <person name="Jungbluth S."/>
            <person name="Walsh D.A."/>
            <person name="Denef V.J."/>
            <person name="McMahon K.D."/>
            <person name="Konstantinidis K.T."/>
            <person name="Eloe-Fadrosh E.A."/>
            <person name="Kyrpides N.C."/>
            <person name="Woyke T."/>
        </authorList>
    </citation>
    <scope>NUCLEOTIDE SEQUENCE</scope>
    <source>
        <strain evidence="2">GVMAG-M-3300023184-68</strain>
    </source>
</reference>
<organism evidence="2">
    <name type="scientific">viral metagenome</name>
    <dbReference type="NCBI Taxonomy" id="1070528"/>
    <lineage>
        <taxon>unclassified sequences</taxon>
        <taxon>metagenomes</taxon>
        <taxon>organismal metagenomes</taxon>
    </lineage>
</organism>